<comment type="caution">
    <text evidence="1">The sequence shown here is derived from an EMBL/GenBank/DDBJ whole genome shotgun (WGS) entry which is preliminary data.</text>
</comment>
<sequence>MTVRTATKPELGRSVPVLGFPLAILSDPDGRIAFVSGAESTAVEVIDLETRNLVTTLDTQAAGAPSGHGLAYVPVA</sequence>
<evidence type="ECO:0000313" key="2">
    <source>
        <dbReference type="Proteomes" id="UP000550260"/>
    </source>
</evidence>
<dbReference type="InterPro" id="IPR015943">
    <property type="entry name" value="WD40/YVTN_repeat-like_dom_sf"/>
</dbReference>
<accession>A0A8E2B1L0</accession>
<dbReference type="Proteomes" id="UP000550260">
    <property type="component" value="Unassembled WGS sequence"/>
</dbReference>
<dbReference type="SUPFAM" id="SSF50974">
    <property type="entry name" value="Nitrous oxide reductase, N-terminal domain"/>
    <property type="match status" value="1"/>
</dbReference>
<dbReference type="AlphaFoldDB" id="A0A8E2B1L0"/>
<dbReference type="EMBL" id="JACJHR010000009">
    <property type="protein sequence ID" value="MBB2499230.1"/>
    <property type="molecule type" value="Genomic_DNA"/>
</dbReference>
<dbReference type="Gene3D" id="2.130.10.10">
    <property type="entry name" value="YVTN repeat-like/Quinoprotein amine dehydrogenase"/>
    <property type="match status" value="1"/>
</dbReference>
<proteinExistence type="predicted"/>
<reference evidence="1 2" key="1">
    <citation type="submission" date="2020-08" db="EMBL/GenBank/DDBJ databases">
        <title>Amycolatopsis echigonensis JCM 21831.</title>
        <authorList>
            <person name="Tedsree N."/>
            <person name="Kuncharoen N."/>
            <person name="Likhitwitayawuid K."/>
            <person name="Tanasupawat S."/>
        </authorList>
    </citation>
    <scope>NUCLEOTIDE SEQUENCE [LARGE SCALE GENOMIC DNA]</scope>
    <source>
        <strain evidence="1 2">JCM 21831</strain>
    </source>
</reference>
<evidence type="ECO:0008006" key="3">
    <source>
        <dbReference type="Google" id="ProtNLM"/>
    </source>
</evidence>
<dbReference type="InterPro" id="IPR011045">
    <property type="entry name" value="N2O_reductase_N"/>
</dbReference>
<protein>
    <recommendedName>
        <fullName evidence="3">YncE family protein</fullName>
    </recommendedName>
</protein>
<dbReference type="RefSeq" id="WP_183123514.1">
    <property type="nucleotide sequence ID" value="NZ_JACJHR010000009.1"/>
</dbReference>
<name>A0A8E2B1L0_9PSEU</name>
<gene>
    <name evidence="1" type="ORF">H5411_08805</name>
</gene>
<evidence type="ECO:0000313" key="1">
    <source>
        <dbReference type="EMBL" id="MBB2499230.1"/>
    </source>
</evidence>
<organism evidence="1 2">
    <name type="scientific">Amycolatopsis echigonensis</name>
    <dbReference type="NCBI Taxonomy" id="2576905"/>
    <lineage>
        <taxon>Bacteria</taxon>
        <taxon>Bacillati</taxon>
        <taxon>Actinomycetota</taxon>
        <taxon>Actinomycetes</taxon>
        <taxon>Pseudonocardiales</taxon>
        <taxon>Pseudonocardiaceae</taxon>
        <taxon>Amycolatopsis</taxon>
    </lineage>
</organism>